<dbReference type="PANTHER" id="PTHR43690:SF17">
    <property type="entry name" value="PROTEIN YHJJ"/>
    <property type="match status" value="1"/>
</dbReference>
<reference evidence="10 11" key="1">
    <citation type="submission" date="2024-01" db="EMBL/GenBank/DDBJ databases">
        <title>The genome sequence of Erythrobacteraceae sp. strain 1XM1-14.</title>
        <authorList>
            <person name="Liu Y."/>
        </authorList>
    </citation>
    <scope>NUCLEOTIDE SEQUENCE [LARGE SCALE GENOMIC DNA]</scope>
    <source>
        <strain evidence="10 11">1XM1-14</strain>
    </source>
</reference>
<evidence type="ECO:0000313" key="11">
    <source>
        <dbReference type="Proteomes" id="UP001343492"/>
    </source>
</evidence>
<feature type="domain" description="Peptidase M16 C-terminal" evidence="9">
    <location>
        <begin position="239"/>
        <end position="423"/>
    </location>
</feature>
<evidence type="ECO:0000256" key="1">
    <source>
        <dbReference type="ARBA" id="ARBA00007261"/>
    </source>
</evidence>
<dbReference type="Proteomes" id="UP001343492">
    <property type="component" value="Unassembled WGS sequence"/>
</dbReference>
<dbReference type="RefSeq" id="WP_354144339.1">
    <property type="nucleotide sequence ID" value="NZ_JAZDQV010000004.1"/>
</dbReference>
<keyword evidence="5" id="KW-0482">Metalloprotease</keyword>
<dbReference type="Pfam" id="PF00675">
    <property type="entry name" value="Peptidase_M16"/>
    <property type="match status" value="1"/>
</dbReference>
<keyword evidence="7" id="KW-0732">Signal</keyword>
<dbReference type="InterPro" id="IPR011249">
    <property type="entry name" value="Metalloenz_LuxS/M16"/>
</dbReference>
<keyword evidence="11" id="KW-1185">Reference proteome</keyword>
<dbReference type="EMBL" id="JAZDQV010000004">
    <property type="protein sequence ID" value="MEE1877234.1"/>
    <property type="molecule type" value="Genomic_DNA"/>
</dbReference>
<evidence type="ECO:0000259" key="8">
    <source>
        <dbReference type="Pfam" id="PF00675"/>
    </source>
</evidence>
<proteinExistence type="inferred from homology"/>
<feature type="domain" description="Peptidase M16 N-terminal" evidence="8">
    <location>
        <begin position="85"/>
        <end position="223"/>
    </location>
</feature>
<dbReference type="InterPro" id="IPR050626">
    <property type="entry name" value="Peptidase_M16"/>
</dbReference>
<comment type="similarity">
    <text evidence="1">Belongs to the peptidase M16 family.</text>
</comment>
<keyword evidence="3" id="KW-0378">Hydrolase</keyword>
<feature type="signal peptide" evidence="7">
    <location>
        <begin position="1"/>
        <end position="25"/>
    </location>
</feature>
<evidence type="ECO:0000256" key="2">
    <source>
        <dbReference type="ARBA" id="ARBA00022670"/>
    </source>
</evidence>
<protein>
    <submittedName>
        <fullName evidence="10">Insulinase family protein</fullName>
    </submittedName>
</protein>
<evidence type="ECO:0000256" key="5">
    <source>
        <dbReference type="ARBA" id="ARBA00023049"/>
    </source>
</evidence>
<organism evidence="10 11">
    <name type="scientific">Altererythrobacter litoralis</name>
    <dbReference type="NCBI Taxonomy" id="3113904"/>
    <lineage>
        <taxon>Bacteria</taxon>
        <taxon>Pseudomonadati</taxon>
        <taxon>Pseudomonadota</taxon>
        <taxon>Alphaproteobacteria</taxon>
        <taxon>Sphingomonadales</taxon>
        <taxon>Erythrobacteraceae</taxon>
        <taxon>Altererythrobacter</taxon>
    </lineage>
</organism>
<keyword evidence="4" id="KW-0862">Zinc</keyword>
<keyword evidence="2" id="KW-0645">Protease</keyword>
<evidence type="ECO:0000313" key="10">
    <source>
        <dbReference type="EMBL" id="MEE1877234.1"/>
    </source>
</evidence>
<evidence type="ECO:0000256" key="3">
    <source>
        <dbReference type="ARBA" id="ARBA00022801"/>
    </source>
</evidence>
<evidence type="ECO:0000256" key="4">
    <source>
        <dbReference type="ARBA" id="ARBA00022833"/>
    </source>
</evidence>
<evidence type="ECO:0000256" key="6">
    <source>
        <dbReference type="SAM" id="MobiDB-lite"/>
    </source>
</evidence>
<comment type="caution">
    <text evidence="10">The sequence shown here is derived from an EMBL/GenBank/DDBJ whole genome shotgun (WGS) entry which is preliminary data.</text>
</comment>
<dbReference type="Pfam" id="PF05193">
    <property type="entry name" value="Peptidase_M16_C"/>
    <property type="match status" value="2"/>
</dbReference>
<evidence type="ECO:0000259" key="9">
    <source>
        <dbReference type="Pfam" id="PF05193"/>
    </source>
</evidence>
<dbReference type="InterPro" id="IPR011765">
    <property type="entry name" value="Pept_M16_N"/>
</dbReference>
<gene>
    <name evidence="10" type="ORF">VRS74_05990</name>
</gene>
<sequence>MTALFCAIGAFALLVSPLAAPLPLAAQEAPVAVPAPQAPPASLQSGDEVPWLYQGSDIPVDREWLFGEMKNGLRYAVRENGVPPGQVSIRIRIDAGSLHETDKEQGYAHLLEHMLFRESKYLGSGEAIPTWQRLGATLGHDTNAETTPTHTVYKIDLPAITPEGLEESFKLLSGMVREPVLSNANIAAEVPIVLAEMREQSGAGQRVSEQTLATLFAGQRLANRRPIGTEATLRATDQASLEAFHQRWYRPENTVIVVVGDVDPVQFARLIERYFGDWHGQGPAVPAPDFGDPLAPAGADGSNPIGEVAVAVEADMPRNMTYAVMRPWRQVQDTVVYNEGLMLDAVSQAIINRRLESRARSGGSYLYAEVQQDDISRSADATFVSFAPLDGDWQAALADVRGVIADALSHPPTQEEIDREVAQFDTTFASEVEQRKVLAGAKLADNIVRALDIRETVASPETALAIFRGMRARFNPANVFEHTRKLFEGDVVRGIYVTPQGDEASAAQLRLALARDADPDGASRLANRTISFDKLPPVGKPGEIVERKPLGLLDIEQVDFANGVKAIVWSNNDEPGRVSVKVRFGGGYRSFTDATAPYATLGEMALVSSGIGELDEDDLDRLVTGRKMAFDFEIGDAVFSFGAQTRSADVADQLYLFAAKLGMPRWDRNPVLRAKAAAEIGYASYATSPAGVLARDLEYLVRDKDARFATPDPAMMKGTTPEGFREFWEARMAEGPVEILVIGEFDREAVVETLRRTFGALPPRVPLSPEVAARVPAFPDADNGAPVVLKHRGDADQAAAVIAWPTGGGTARLRESRQLSILVDLFNNRLMDALRERLGASYAPAAISDWPTDLPGGGTIRALAQLRPKDVPVFFAEADRIAQDLVENPPSEDEIQRAAQPLGQLYNRAMTSNMFILLQLEGATSDPGRVELIRSLVADHSATRGEIMQLLARRYFGGRPGWRLAVIPEGQELARAANDNERTEAKHPQVPAISGR</sequence>
<name>A0ABU7GDQ8_9SPHN</name>
<accession>A0ABU7GDQ8</accession>
<feature type="domain" description="Peptidase M16 C-terminal" evidence="9">
    <location>
        <begin position="720"/>
        <end position="900"/>
    </location>
</feature>
<dbReference type="PANTHER" id="PTHR43690">
    <property type="entry name" value="NARDILYSIN"/>
    <property type="match status" value="1"/>
</dbReference>
<feature type="compositionally biased region" description="Basic and acidic residues" evidence="6">
    <location>
        <begin position="978"/>
        <end position="987"/>
    </location>
</feature>
<dbReference type="SUPFAM" id="SSF63411">
    <property type="entry name" value="LuxS/MPP-like metallohydrolase"/>
    <property type="match status" value="4"/>
</dbReference>
<dbReference type="InterPro" id="IPR007863">
    <property type="entry name" value="Peptidase_M16_C"/>
</dbReference>
<evidence type="ECO:0000256" key="7">
    <source>
        <dbReference type="SAM" id="SignalP"/>
    </source>
</evidence>
<feature type="chain" id="PRO_5046041210" evidence="7">
    <location>
        <begin position="26"/>
        <end position="996"/>
    </location>
</feature>
<dbReference type="Gene3D" id="3.30.830.10">
    <property type="entry name" value="Metalloenzyme, LuxS/M16 peptidase-like"/>
    <property type="match status" value="4"/>
</dbReference>
<feature type="region of interest" description="Disordered" evidence="6">
    <location>
        <begin position="975"/>
        <end position="996"/>
    </location>
</feature>